<keyword evidence="2" id="KW-1185">Reference proteome</keyword>
<evidence type="ECO:0000313" key="2">
    <source>
        <dbReference type="Proteomes" id="UP000465601"/>
    </source>
</evidence>
<evidence type="ECO:0000313" key="1">
    <source>
        <dbReference type="EMBL" id="KAB3529846.1"/>
    </source>
</evidence>
<organism evidence="1 2">
    <name type="scientific">Alkaliphilus serpentinus</name>
    <dbReference type="NCBI Taxonomy" id="1482731"/>
    <lineage>
        <taxon>Bacteria</taxon>
        <taxon>Bacillati</taxon>
        <taxon>Bacillota</taxon>
        <taxon>Clostridia</taxon>
        <taxon>Peptostreptococcales</taxon>
        <taxon>Natronincolaceae</taxon>
        <taxon>Alkaliphilus</taxon>
    </lineage>
</organism>
<proteinExistence type="predicted"/>
<name>A0A833M815_9FIRM</name>
<sequence>MLKINPDTFYYIADSNLFSHENLLKANTRNINLITRTPYNTKATKVLIEKACRDFKNMIPIESNDKKSARYSIMEASGDYKEVPLTVLRLLFRRPL</sequence>
<dbReference type="AlphaFoldDB" id="A0A833M815"/>
<dbReference type="OrthoDB" id="2078486at2"/>
<gene>
    <name evidence="1" type="ORF">F8153_08590</name>
</gene>
<dbReference type="RefSeq" id="WP_151865945.1">
    <property type="nucleotide sequence ID" value="NZ_WBZB01000025.1"/>
</dbReference>
<dbReference type="Proteomes" id="UP000465601">
    <property type="component" value="Unassembled WGS sequence"/>
</dbReference>
<dbReference type="EMBL" id="WBZB01000025">
    <property type="protein sequence ID" value="KAB3529846.1"/>
    <property type="molecule type" value="Genomic_DNA"/>
</dbReference>
<accession>A0A833M815</accession>
<reference evidence="1 2" key="1">
    <citation type="submission" date="2019-10" db="EMBL/GenBank/DDBJ databases">
        <title>Alkaliphilus serpentinus sp. nov. and Alkaliphilus pronyensis sp. nov., two novel anaerobic alkaliphilic species isolated from the serpentinized-hosted hydrothermal field of the Prony Bay (New Caledonia).</title>
        <authorList>
            <person name="Postec A."/>
        </authorList>
    </citation>
    <scope>NUCLEOTIDE SEQUENCE [LARGE SCALE GENOMIC DNA]</scope>
    <source>
        <strain evidence="1 2">LacT</strain>
    </source>
</reference>
<protein>
    <submittedName>
        <fullName evidence="1">Uncharacterized protein</fullName>
    </submittedName>
</protein>
<comment type="caution">
    <text evidence="1">The sequence shown here is derived from an EMBL/GenBank/DDBJ whole genome shotgun (WGS) entry which is preliminary data.</text>
</comment>